<evidence type="ECO:0000313" key="2">
    <source>
        <dbReference type="EMBL" id="MBT0995132.1"/>
    </source>
</evidence>
<evidence type="ECO:0000313" key="3">
    <source>
        <dbReference type="Proteomes" id="UP000722125"/>
    </source>
</evidence>
<dbReference type="Proteomes" id="UP000722125">
    <property type="component" value="Unassembled WGS sequence"/>
</dbReference>
<keyword evidence="1" id="KW-0472">Membrane</keyword>
<protein>
    <submittedName>
        <fullName evidence="2">Uncharacterized protein</fullName>
    </submittedName>
</protein>
<dbReference type="EMBL" id="JAHBOH010000001">
    <property type="protein sequence ID" value="MBT0995132.1"/>
    <property type="molecule type" value="Genomic_DNA"/>
</dbReference>
<dbReference type="RefSeq" id="WP_214351100.1">
    <property type="nucleotide sequence ID" value="NZ_JAHBOH010000001.1"/>
</dbReference>
<comment type="caution">
    <text evidence="2">The sequence shown here is derived from an EMBL/GenBank/DDBJ whole genome shotgun (WGS) entry which is preliminary data.</text>
</comment>
<feature type="transmembrane region" description="Helical" evidence="1">
    <location>
        <begin position="6"/>
        <end position="28"/>
    </location>
</feature>
<keyword evidence="1" id="KW-1133">Transmembrane helix</keyword>
<keyword evidence="1" id="KW-0812">Transmembrane</keyword>
<organism evidence="2 3">
    <name type="scientific">Cellulomonas fulva</name>
    <dbReference type="NCBI Taxonomy" id="2835530"/>
    <lineage>
        <taxon>Bacteria</taxon>
        <taxon>Bacillati</taxon>
        <taxon>Actinomycetota</taxon>
        <taxon>Actinomycetes</taxon>
        <taxon>Micrococcales</taxon>
        <taxon>Cellulomonadaceae</taxon>
        <taxon>Cellulomonas</taxon>
    </lineage>
</organism>
<reference evidence="2 3" key="1">
    <citation type="submission" date="2021-05" db="EMBL/GenBank/DDBJ databases">
        <title>Description of Cellulomonas sp. DKR-3 sp. nov.</title>
        <authorList>
            <person name="Dahal R.H."/>
            <person name="Chaudhary D.K."/>
        </authorList>
    </citation>
    <scope>NUCLEOTIDE SEQUENCE [LARGE SCALE GENOMIC DNA]</scope>
    <source>
        <strain evidence="2 3">DKR-3</strain>
    </source>
</reference>
<proteinExistence type="predicted"/>
<evidence type="ECO:0000256" key="1">
    <source>
        <dbReference type="SAM" id="Phobius"/>
    </source>
</evidence>
<name>A0ABS5U151_9CELL</name>
<keyword evidence="3" id="KW-1185">Reference proteome</keyword>
<gene>
    <name evidence="2" type="ORF">KIN34_12655</name>
</gene>
<sequence length="165" mass="18883">MFEKYGLQLALAAAIATALIALIGYPLSRYRARLGRRRILALRDGSADFWWVAIPPEFGRRLPTVTPGGVSILSASPRGLEVWLRRPRPYKVWAVRWEEVEDIYVGPVRRWTDEFREGIVIIARPTGEMRLVVWNQDMRSGFADCEIVANELWEARERSSGLIAE</sequence>
<accession>A0ABS5U151</accession>